<dbReference type="PANTHER" id="PTHR30336">
    <property type="entry name" value="INNER MEMBRANE PROTEIN, PROBABLE PERMEASE"/>
    <property type="match status" value="1"/>
</dbReference>
<reference evidence="2 3" key="1">
    <citation type="submission" date="2016-11" db="EMBL/GenBank/DDBJ databases">
        <authorList>
            <person name="Jaros S."/>
            <person name="Januszkiewicz K."/>
            <person name="Wedrychowicz H."/>
        </authorList>
    </citation>
    <scope>NUCLEOTIDE SEQUENCE [LARGE SCALE GENOMIC DNA]</scope>
    <source>
        <strain evidence="2 3">DSM 6191</strain>
    </source>
</reference>
<dbReference type="Gene3D" id="1.10.3620.10">
    <property type="entry name" value="YdcF like domain"/>
    <property type="match status" value="1"/>
</dbReference>
<dbReference type="GO" id="GO:0005886">
    <property type="term" value="C:plasma membrane"/>
    <property type="evidence" value="ECO:0007669"/>
    <property type="project" value="TreeGrafter"/>
</dbReference>
<dbReference type="Gene3D" id="3.40.50.620">
    <property type="entry name" value="HUPs"/>
    <property type="match status" value="1"/>
</dbReference>
<dbReference type="InterPro" id="IPR051599">
    <property type="entry name" value="Cell_Envelope_Assoc"/>
</dbReference>
<sequence length="264" mass="30633">MIKKITKEIVDSFNEIIKYLAKRDIKEISKEELLKKYNIDKVDLLIILGSAIPYIAEEGGRAYKNNLAKEIMIVGGIGHSTIYLEENILNNLKYEGIEVKNRAEADILKDVLVKKLSIKEEDIIIENKSTNCGSNAYEAFKIIEKLNKKPKIVLILQDPTMQLRTDECFKKEWKDEQVEFINYSCFIPLIKEENGVMKFIDNDIYGLWDMHRFISLIMGEIPRIKDDENGYGPRGKGFIGHVDIPKEVLEAYEILLPYYSEYLR</sequence>
<dbReference type="CDD" id="cd06259">
    <property type="entry name" value="YdcF-like"/>
    <property type="match status" value="1"/>
</dbReference>
<evidence type="ECO:0000313" key="2">
    <source>
        <dbReference type="EMBL" id="SHI47263.1"/>
    </source>
</evidence>
<dbReference type="RefSeq" id="WP_073022227.1">
    <property type="nucleotide sequence ID" value="NZ_FQXU01000014.1"/>
</dbReference>
<dbReference type="Pfam" id="PF02698">
    <property type="entry name" value="DUF218"/>
    <property type="match status" value="1"/>
</dbReference>
<dbReference type="InterPro" id="IPR003848">
    <property type="entry name" value="DUF218"/>
</dbReference>
<dbReference type="Proteomes" id="UP000184241">
    <property type="component" value="Unassembled WGS sequence"/>
</dbReference>
<feature type="domain" description="DUF218" evidence="1">
    <location>
        <begin position="43"/>
        <end position="177"/>
    </location>
</feature>
<proteinExistence type="predicted"/>
<evidence type="ECO:0000313" key="3">
    <source>
        <dbReference type="Proteomes" id="UP000184241"/>
    </source>
</evidence>
<protein>
    <submittedName>
        <fullName evidence="2">Uncharacterized SAM-binding protein YcdF, DUF218 family</fullName>
    </submittedName>
</protein>
<dbReference type="PANTHER" id="PTHR30336:SF20">
    <property type="entry name" value="DUF218 DOMAIN-CONTAINING PROTEIN"/>
    <property type="match status" value="1"/>
</dbReference>
<dbReference type="AlphaFoldDB" id="A0A1M6BFM4"/>
<dbReference type="InterPro" id="IPR014729">
    <property type="entry name" value="Rossmann-like_a/b/a_fold"/>
</dbReference>
<evidence type="ECO:0000259" key="1">
    <source>
        <dbReference type="Pfam" id="PF02698"/>
    </source>
</evidence>
<name>A0A1M6BFM4_9CLOT</name>
<gene>
    <name evidence="2" type="ORF">SAMN02745941_03871</name>
</gene>
<organism evidence="2 3">
    <name type="scientific">Clostridium intestinale DSM 6191</name>
    <dbReference type="NCBI Taxonomy" id="1121320"/>
    <lineage>
        <taxon>Bacteria</taxon>
        <taxon>Bacillati</taxon>
        <taxon>Bacillota</taxon>
        <taxon>Clostridia</taxon>
        <taxon>Eubacteriales</taxon>
        <taxon>Clostridiaceae</taxon>
        <taxon>Clostridium</taxon>
    </lineage>
</organism>
<accession>A0A1M6BFM4</accession>
<dbReference type="EMBL" id="FQXU01000014">
    <property type="protein sequence ID" value="SHI47263.1"/>
    <property type="molecule type" value="Genomic_DNA"/>
</dbReference>